<dbReference type="EMBL" id="MT144703">
    <property type="protein sequence ID" value="QJH97823.1"/>
    <property type="molecule type" value="Genomic_DNA"/>
</dbReference>
<evidence type="ECO:0000313" key="1">
    <source>
        <dbReference type="EMBL" id="QJA54873.1"/>
    </source>
</evidence>
<dbReference type="Pfam" id="PF06356">
    <property type="entry name" value="DUF1064"/>
    <property type="match status" value="1"/>
</dbReference>
<evidence type="ECO:0000313" key="4">
    <source>
        <dbReference type="EMBL" id="QJI05048.1"/>
    </source>
</evidence>
<evidence type="ECO:0008006" key="5">
    <source>
        <dbReference type="Google" id="ProtNLM"/>
    </source>
</evidence>
<evidence type="ECO:0000313" key="2">
    <source>
        <dbReference type="EMBL" id="QJA67992.1"/>
    </source>
</evidence>
<reference evidence="1" key="1">
    <citation type="submission" date="2020-03" db="EMBL/GenBank/DDBJ databases">
        <title>The deep terrestrial virosphere.</title>
        <authorList>
            <person name="Holmfeldt K."/>
            <person name="Nilsson E."/>
            <person name="Simone D."/>
            <person name="Lopez-Fernandez M."/>
            <person name="Wu X."/>
            <person name="de Brujin I."/>
            <person name="Lundin D."/>
            <person name="Andersson A."/>
            <person name="Bertilsson S."/>
            <person name="Dopson M."/>
        </authorList>
    </citation>
    <scope>NUCLEOTIDE SEQUENCE</scope>
    <source>
        <strain evidence="4">MM415A00131</strain>
        <strain evidence="2">MM415B00138</strain>
        <strain evidence="1">TM448A06050</strain>
        <strain evidence="3">TM448B01094</strain>
    </source>
</reference>
<evidence type="ECO:0000313" key="3">
    <source>
        <dbReference type="EMBL" id="QJH97823.1"/>
    </source>
</evidence>
<dbReference type="EMBL" id="MT141578">
    <property type="protein sequence ID" value="QJA67992.1"/>
    <property type="molecule type" value="Genomic_DNA"/>
</dbReference>
<protein>
    <recommendedName>
        <fullName evidence="5">DUF1064 domain-containing protein</fullName>
    </recommendedName>
</protein>
<dbReference type="InterPro" id="IPR009414">
    <property type="entry name" value="DUF1064"/>
</dbReference>
<proteinExistence type="predicted"/>
<dbReference type="EMBL" id="MT144546">
    <property type="protein sequence ID" value="QJA54873.1"/>
    <property type="molecule type" value="Genomic_DNA"/>
</dbReference>
<dbReference type="EMBL" id="MT145193">
    <property type="protein sequence ID" value="QJI05048.1"/>
    <property type="molecule type" value="Genomic_DNA"/>
</dbReference>
<accession>A0A6H2A3V0</accession>
<name>A0A6H2A3V0_9ZZZZ</name>
<gene>
    <name evidence="4" type="ORF">MM415A00131_0066</name>
    <name evidence="2" type="ORF">MM415B00138_0042</name>
    <name evidence="1" type="ORF">TM448A06050_0004</name>
    <name evidence="3" type="ORF">TM448B01094_0018</name>
</gene>
<sequence length="103" mass="12018">MARVHRHKFNATRTELDGIQFASKKEAQYYTELKMKVRAGIVLFFLIQVPFRLPGNAKYVVDFQEFHTDGTVHFVDVKGMLTKDFILKKKIVEALYPVEIEVK</sequence>
<dbReference type="AlphaFoldDB" id="A0A6H2A3V0"/>
<organism evidence="1">
    <name type="scientific">viral metagenome</name>
    <dbReference type="NCBI Taxonomy" id="1070528"/>
    <lineage>
        <taxon>unclassified sequences</taxon>
        <taxon>metagenomes</taxon>
        <taxon>organismal metagenomes</taxon>
    </lineage>
</organism>